<organism evidence="1 2">
    <name type="scientific">Leptospira brenneri</name>
    <dbReference type="NCBI Taxonomy" id="2023182"/>
    <lineage>
        <taxon>Bacteria</taxon>
        <taxon>Pseudomonadati</taxon>
        <taxon>Spirochaetota</taxon>
        <taxon>Spirochaetia</taxon>
        <taxon>Leptospirales</taxon>
        <taxon>Leptospiraceae</taxon>
        <taxon>Leptospira</taxon>
    </lineage>
</organism>
<evidence type="ECO:0000313" key="2">
    <source>
        <dbReference type="Proteomes" id="UP000297891"/>
    </source>
</evidence>
<evidence type="ECO:0000313" key="1">
    <source>
        <dbReference type="EMBL" id="TGK96489.1"/>
    </source>
</evidence>
<dbReference type="EMBL" id="RQFP01000001">
    <property type="protein sequence ID" value="TGK96489.1"/>
    <property type="molecule type" value="Genomic_DNA"/>
</dbReference>
<dbReference type="OrthoDB" id="328486at2"/>
<reference evidence="1" key="1">
    <citation type="journal article" date="2019" name="PLoS Negl. Trop. Dis.">
        <title>Revisiting the worldwide diversity of Leptospira species in the environment.</title>
        <authorList>
            <person name="Vincent A.T."/>
            <person name="Schiettekatte O."/>
            <person name="Bourhy P."/>
            <person name="Veyrier F.J."/>
            <person name="Picardeau M."/>
        </authorList>
    </citation>
    <scope>NUCLEOTIDE SEQUENCE [LARGE SCALE GENOMIC DNA]</scope>
    <source>
        <strain evidence="1">201800277</strain>
    </source>
</reference>
<dbReference type="Proteomes" id="UP000297891">
    <property type="component" value="Unassembled WGS sequence"/>
</dbReference>
<dbReference type="Pfam" id="PF13146">
    <property type="entry name" value="TRL"/>
    <property type="match status" value="1"/>
</dbReference>
<comment type="caution">
    <text evidence="1">The sequence shown here is derived from an EMBL/GenBank/DDBJ whole genome shotgun (WGS) entry which is preliminary data.</text>
</comment>
<gene>
    <name evidence="1" type="ORF">EHQ30_07760</name>
</gene>
<protein>
    <submittedName>
        <fullName evidence="1">TRL-like family protein</fullName>
    </submittedName>
</protein>
<dbReference type="InterPro" id="IPR025113">
    <property type="entry name" value="TRL-like"/>
</dbReference>
<dbReference type="RefSeq" id="WP_100789670.1">
    <property type="nucleotide sequence ID" value="NZ_NPDQ01000002.1"/>
</dbReference>
<proteinExistence type="predicted"/>
<name>A0A2M9Y486_9LEPT</name>
<accession>A0A2M9Y486</accession>
<sequence length="129" mass="13968">MKKSIFFVISLTFILFTQNCTGGSIHSLYIASANTNPTRDYATPASYYRGGLLFHKSNVPGPIGSNAEGINEGRGCNHSVLYLASFGDSSIEFAKKSANITKVAYVDYEQLGVLAGFLYHRVCTIVKGS</sequence>
<keyword evidence="2" id="KW-1185">Reference proteome</keyword>
<dbReference type="AlphaFoldDB" id="A0A2M9Y486"/>